<feature type="compositionally biased region" description="Low complexity" evidence="4">
    <location>
        <begin position="513"/>
        <end position="523"/>
    </location>
</feature>
<dbReference type="Gene3D" id="3.30.890.10">
    <property type="entry name" value="Methyl-cpg-binding Protein 2, Chain A"/>
    <property type="match status" value="1"/>
</dbReference>
<dbReference type="SUPFAM" id="SSF54171">
    <property type="entry name" value="DNA-binding domain"/>
    <property type="match status" value="1"/>
</dbReference>
<feature type="region of interest" description="Disordered" evidence="4">
    <location>
        <begin position="150"/>
        <end position="213"/>
    </location>
</feature>
<dbReference type="Pfam" id="PF01429">
    <property type="entry name" value="MBD"/>
    <property type="match status" value="1"/>
</dbReference>
<feature type="compositionally biased region" description="Low complexity" evidence="4">
    <location>
        <begin position="244"/>
        <end position="268"/>
    </location>
</feature>
<keyword evidence="8" id="KW-1185">Reference proteome</keyword>
<feature type="non-terminal residue" evidence="7">
    <location>
        <position position="917"/>
    </location>
</feature>
<feature type="region of interest" description="Disordered" evidence="4">
    <location>
        <begin position="465"/>
        <end position="538"/>
    </location>
</feature>
<keyword evidence="3" id="KW-0175">Coiled coil</keyword>
<dbReference type="InterPro" id="IPR016177">
    <property type="entry name" value="DNA-bd_dom_sf"/>
</dbReference>
<feature type="compositionally biased region" description="Polar residues" evidence="4">
    <location>
        <begin position="487"/>
        <end position="504"/>
    </location>
</feature>
<feature type="domain" description="DDT" evidence="5">
    <location>
        <begin position="847"/>
        <end position="912"/>
    </location>
</feature>
<feature type="domain" description="MBD" evidence="6">
    <location>
        <begin position="540"/>
        <end position="612"/>
    </location>
</feature>
<dbReference type="AlphaFoldDB" id="A0ABD0KD81"/>
<dbReference type="PANTHER" id="PTHR45915:SF2">
    <property type="entry name" value="TOUTATIS, ISOFORM E"/>
    <property type="match status" value="1"/>
</dbReference>
<feature type="compositionally biased region" description="Polar residues" evidence="4">
    <location>
        <begin position="279"/>
        <end position="288"/>
    </location>
</feature>
<feature type="compositionally biased region" description="Basic residues" evidence="4">
    <location>
        <begin position="234"/>
        <end position="243"/>
    </location>
</feature>
<dbReference type="Pfam" id="PF02791">
    <property type="entry name" value="DDT"/>
    <property type="match status" value="1"/>
</dbReference>
<evidence type="ECO:0000313" key="8">
    <source>
        <dbReference type="Proteomes" id="UP001519460"/>
    </source>
</evidence>
<dbReference type="SMART" id="SM00391">
    <property type="entry name" value="MBD"/>
    <property type="match status" value="1"/>
</dbReference>
<proteinExistence type="predicted"/>
<evidence type="ECO:0000259" key="6">
    <source>
        <dbReference type="PROSITE" id="PS50982"/>
    </source>
</evidence>
<dbReference type="InterPro" id="IPR018501">
    <property type="entry name" value="DDT_dom"/>
</dbReference>
<evidence type="ECO:0000259" key="5">
    <source>
        <dbReference type="PROSITE" id="PS50827"/>
    </source>
</evidence>
<reference evidence="7 8" key="1">
    <citation type="journal article" date="2023" name="Sci. Data">
        <title>Genome assembly of the Korean intertidal mud-creeper Batillaria attramentaria.</title>
        <authorList>
            <person name="Patra A.K."/>
            <person name="Ho P.T."/>
            <person name="Jun S."/>
            <person name="Lee S.J."/>
            <person name="Kim Y."/>
            <person name="Won Y.J."/>
        </authorList>
    </citation>
    <scope>NUCLEOTIDE SEQUENCE [LARGE SCALE GENOMIC DNA]</scope>
    <source>
        <strain evidence="7">Wonlab-2016</strain>
    </source>
</reference>
<feature type="compositionally biased region" description="Low complexity" evidence="4">
    <location>
        <begin position="178"/>
        <end position="199"/>
    </location>
</feature>
<evidence type="ECO:0000256" key="3">
    <source>
        <dbReference type="SAM" id="Coils"/>
    </source>
</evidence>
<protein>
    <recommendedName>
        <fullName evidence="9">Bromodomain adjacent to zinc finger domain protein 2B</fullName>
    </recommendedName>
</protein>
<feature type="coiled-coil region" evidence="3">
    <location>
        <begin position="695"/>
        <end position="744"/>
    </location>
</feature>
<comment type="caution">
    <text evidence="7">The sequence shown here is derived from an EMBL/GenBank/DDBJ whole genome shotgun (WGS) entry which is preliminary data.</text>
</comment>
<feature type="coiled-coil region" evidence="3">
    <location>
        <begin position="768"/>
        <end position="829"/>
    </location>
</feature>
<dbReference type="EMBL" id="JACVVK020000200">
    <property type="protein sequence ID" value="KAK7485041.1"/>
    <property type="molecule type" value="Genomic_DNA"/>
</dbReference>
<feature type="region of interest" description="Disordered" evidence="4">
    <location>
        <begin position="225"/>
        <end position="363"/>
    </location>
</feature>
<evidence type="ECO:0000256" key="4">
    <source>
        <dbReference type="SAM" id="MobiDB-lite"/>
    </source>
</evidence>
<dbReference type="SMART" id="SM00571">
    <property type="entry name" value="DDT"/>
    <property type="match status" value="1"/>
</dbReference>
<gene>
    <name evidence="7" type="ORF">BaRGS_00023680</name>
</gene>
<dbReference type="PROSITE" id="PS50982">
    <property type="entry name" value="MBD"/>
    <property type="match status" value="1"/>
</dbReference>
<evidence type="ECO:0000256" key="2">
    <source>
        <dbReference type="ARBA" id="ARBA00023242"/>
    </source>
</evidence>
<dbReference type="PANTHER" id="PTHR45915">
    <property type="entry name" value="TRANSCRIPTION INTERMEDIARY FACTOR"/>
    <property type="match status" value="1"/>
</dbReference>
<dbReference type="PROSITE" id="PS50827">
    <property type="entry name" value="DDT"/>
    <property type="match status" value="1"/>
</dbReference>
<comment type="subcellular location">
    <subcellularLocation>
        <location evidence="1">Nucleus</location>
    </subcellularLocation>
</comment>
<evidence type="ECO:0008006" key="9">
    <source>
        <dbReference type="Google" id="ProtNLM"/>
    </source>
</evidence>
<feature type="compositionally biased region" description="Low complexity" evidence="4">
    <location>
        <begin position="153"/>
        <end position="163"/>
    </location>
</feature>
<organism evidence="7 8">
    <name type="scientific">Batillaria attramentaria</name>
    <dbReference type="NCBI Taxonomy" id="370345"/>
    <lineage>
        <taxon>Eukaryota</taxon>
        <taxon>Metazoa</taxon>
        <taxon>Spiralia</taxon>
        <taxon>Lophotrochozoa</taxon>
        <taxon>Mollusca</taxon>
        <taxon>Gastropoda</taxon>
        <taxon>Caenogastropoda</taxon>
        <taxon>Sorbeoconcha</taxon>
        <taxon>Cerithioidea</taxon>
        <taxon>Batillariidae</taxon>
        <taxon>Batillaria</taxon>
    </lineage>
</organism>
<evidence type="ECO:0000313" key="7">
    <source>
        <dbReference type="EMBL" id="KAK7485041.1"/>
    </source>
</evidence>
<feature type="compositionally biased region" description="Basic and acidic residues" evidence="4">
    <location>
        <begin position="344"/>
        <end position="363"/>
    </location>
</feature>
<dbReference type="GO" id="GO:0005634">
    <property type="term" value="C:nucleus"/>
    <property type="evidence" value="ECO:0007669"/>
    <property type="project" value="UniProtKB-SubCell"/>
</dbReference>
<evidence type="ECO:0000256" key="1">
    <source>
        <dbReference type="ARBA" id="ARBA00004123"/>
    </source>
</evidence>
<keyword evidence="2" id="KW-0539">Nucleus</keyword>
<feature type="compositionally biased region" description="Basic and acidic residues" evidence="4">
    <location>
        <begin position="302"/>
        <end position="321"/>
    </location>
</feature>
<sequence>MSKEDKPPPSPNHGLFDPTSHLLGAPSLGLGGLPFPHLAHLPTFPWLARPPFHPTLFGGLGALPNPLLAHGLTPTTGDFGGAEWWRAASEHARRVARSTGVDFFAASLGGPAPSYANLGLESTPTGLEFLLAAPTEVDASALFGMSKHLSELPSTSTSSPSPSKRSRTPTPAPPAHQKTSTSKSSLTSSTSSSSAAASKDPGYPPLSADAKGNWHVNGSAFSLKSLTSGERSSSRKHRHKARKAPASTVSSSVYSSPSTSAASASGSGVRKEADRDTALNLTKSSVTAAPSPPVTPGVQDLSMKKPSDQKKATNGTHHTDSDSPDVSSPGSEISDDSDNGNTSDMEKGEKSGERRPAHQIDGSKRQLLADQIRQQLMSGVPSTSPLATPLVIPSLRLRHGKDDQKTPSHNAHFSLLNLPHDYPHPEAFFSERDLLGLSSASSSHDASQHSAALSYLAGELRLNHQSKDDSQDSLHSFQQSEPEDSKMGTSGSERPMDSESQSGWGSEDDSSRRAGSSASPGPSYRGQGEGEDTSKRRNIVLNERELLIPLEHGWRRQTTIHGMGRRGIVGEVIYYAPCTKKMKTIPDVMRYLDRHGITDLSRENFTFNTKVNVGQFFEVRDNKVVPLTEVEILERIAMSKGKRARMQMLARKKCEKQLRQQALAKQVMEAKLKRRQEQQDMARKAAEMKFQMRLEKEQQREMAKKVREVRLVERQREKEHARIMKQQEKVRQQEQLRLEREMRAQQIIEARRRRQAELEEIRMKEIIRKNKEREMKKQQHLMEKEQERERRRQHLLLVKALEQRKKQEEKQEKERLREEKIREKNIERERRMPLPEFPRCPEAKLPGPAFSDCLMIVEFVHNFSDALGLDSDSLPTLEVLQNGLLNANEEDVEEMVTLYLHLLRFALDDLGVPNPKE</sequence>
<accession>A0ABD0KD81</accession>
<dbReference type="Proteomes" id="UP001519460">
    <property type="component" value="Unassembled WGS sequence"/>
</dbReference>
<name>A0ABD0KD81_9CAEN</name>
<dbReference type="InterPro" id="IPR001739">
    <property type="entry name" value="Methyl_CpG_DNA-bd"/>
</dbReference>